<dbReference type="InterPro" id="IPR002877">
    <property type="entry name" value="RNA_MeTrfase_FtsJ_dom"/>
</dbReference>
<evidence type="ECO:0000256" key="3">
    <source>
        <dbReference type="PROSITE-ProRule" id="PRU00182"/>
    </source>
</evidence>
<evidence type="ECO:0000259" key="4">
    <source>
        <dbReference type="SMART" id="SM00363"/>
    </source>
</evidence>
<accession>A0ABZ3H6S3</accession>
<dbReference type="EMBL" id="CP087714">
    <property type="protein sequence ID" value="XAT64339.1"/>
    <property type="molecule type" value="Genomic_DNA"/>
</dbReference>
<dbReference type="RefSeq" id="WP_193806053.1">
    <property type="nucleotide sequence ID" value="NZ_CP087714.1"/>
</dbReference>
<reference evidence="5 6" key="1">
    <citation type="submission" date="2021-11" db="EMBL/GenBank/DDBJ databases">
        <title>Whole genome of Geoglobus acetivorans.</title>
        <authorList>
            <person name="Liu D."/>
        </authorList>
    </citation>
    <scope>NUCLEOTIDE SEQUENCE [LARGE SCALE GENOMIC DNA]</scope>
    <source>
        <strain evidence="5 6">SBH6</strain>
    </source>
</reference>
<dbReference type="PANTHER" id="PTHR32319">
    <property type="entry name" value="BACTERIAL HEMOLYSIN-LIKE PROTEIN"/>
    <property type="match status" value="1"/>
</dbReference>
<name>A0ABZ3H6S3_GEOAI</name>
<dbReference type="InterPro" id="IPR029063">
    <property type="entry name" value="SAM-dependent_MTases_sf"/>
</dbReference>
<dbReference type="InterPro" id="IPR047048">
    <property type="entry name" value="TlyA"/>
</dbReference>
<keyword evidence="6" id="KW-1185">Reference proteome</keyword>
<evidence type="ECO:0000256" key="2">
    <source>
        <dbReference type="ARBA" id="ARBA00029460"/>
    </source>
</evidence>
<dbReference type="Gene3D" id="3.40.50.150">
    <property type="entry name" value="Vaccinia Virus protein VP39"/>
    <property type="match status" value="1"/>
</dbReference>
<dbReference type="InterPro" id="IPR002942">
    <property type="entry name" value="S4_RNA-bd"/>
</dbReference>
<dbReference type="CDD" id="cd00165">
    <property type="entry name" value="S4"/>
    <property type="match status" value="1"/>
</dbReference>
<dbReference type="SUPFAM" id="SSF55174">
    <property type="entry name" value="Alpha-L RNA-binding motif"/>
    <property type="match status" value="1"/>
</dbReference>
<dbReference type="PANTHER" id="PTHR32319:SF0">
    <property type="entry name" value="BACTERIAL HEMOLYSIN-LIKE PROTEIN"/>
    <property type="match status" value="1"/>
</dbReference>
<dbReference type="GeneID" id="90448607"/>
<dbReference type="Proteomes" id="UP001492541">
    <property type="component" value="Chromosome"/>
</dbReference>
<keyword evidence="1 3" id="KW-0694">RNA-binding</keyword>
<organism evidence="5 6">
    <name type="scientific">Geoglobus acetivorans</name>
    <dbReference type="NCBI Taxonomy" id="565033"/>
    <lineage>
        <taxon>Archaea</taxon>
        <taxon>Methanobacteriati</taxon>
        <taxon>Methanobacteriota</taxon>
        <taxon>Archaeoglobi</taxon>
        <taxon>Archaeoglobales</taxon>
        <taxon>Archaeoglobaceae</taxon>
        <taxon>Geoglobus</taxon>
    </lineage>
</organism>
<dbReference type="Pfam" id="PF01728">
    <property type="entry name" value="FtsJ"/>
    <property type="match status" value="1"/>
</dbReference>
<dbReference type="Pfam" id="PF01479">
    <property type="entry name" value="S4"/>
    <property type="match status" value="1"/>
</dbReference>
<dbReference type="PROSITE" id="PS50889">
    <property type="entry name" value="S4"/>
    <property type="match status" value="1"/>
</dbReference>
<comment type="similarity">
    <text evidence="2">Belongs to the TlyA family.</text>
</comment>
<evidence type="ECO:0000256" key="1">
    <source>
        <dbReference type="ARBA" id="ARBA00022884"/>
    </source>
</evidence>
<dbReference type="Gene3D" id="3.10.290.10">
    <property type="entry name" value="RNA-binding S4 domain"/>
    <property type="match status" value="1"/>
</dbReference>
<evidence type="ECO:0000313" key="5">
    <source>
        <dbReference type="EMBL" id="XAT64339.1"/>
    </source>
</evidence>
<dbReference type="SUPFAM" id="SSF53335">
    <property type="entry name" value="S-adenosyl-L-methionine-dependent methyltransferases"/>
    <property type="match status" value="1"/>
</dbReference>
<gene>
    <name evidence="5" type="ORF">LPQ35_02940</name>
</gene>
<proteinExistence type="inferred from homology"/>
<evidence type="ECO:0000313" key="6">
    <source>
        <dbReference type="Proteomes" id="UP001492541"/>
    </source>
</evidence>
<feature type="domain" description="RNA-binding S4" evidence="4">
    <location>
        <begin position="1"/>
        <end position="62"/>
    </location>
</feature>
<dbReference type="SMART" id="SM00363">
    <property type="entry name" value="S4"/>
    <property type="match status" value="1"/>
</dbReference>
<protein>
    <submittedName>
        <fullName evidence="5">TlyA family rRNA (Cytidine-2'-O)-methyltransferase</fullName>
    </submittedName>
</protein>
<dbReference type="InterPro" id="IPR036986">
    <property type="entry name" value="S4_RNA-bd_sf"/>
</dbReference>
<dbReference type="CDD" id="cd02440">
    <property type="entry name" value="AdoMet_MTases"/>
    <property type="match status" value="1"/>
</dbReference>
<sequence>MRIDIWLFRNGYFESRSRAKLAVKKGLVLVDGRIVKPSYDVKGGERIEVLEEGKPAGYFKLKEIDRQWNLFEDVKVVLDLGSSAGGFLMYASEKAGTVIGIEFSSEFEESLRNVERERNNVRVFIADAFFFDISLLPEIDLILCDLTLEPDSSIKALSRFLPKLRKEGRILFVSKGKEAKLDGFRVLKVMRAEEKREWYYLLEMV</sequence>